<name>A1WSC5_VEREI</name>
<feature type="compositionally biased region" description="Low complexity" evidence="1">
    <location>
        <begin position="131"/>
        <end position="146"/>
    </location>
</feature>
<organism evidence="2 3">
    <name type="scientific">Verminephrobacter eiseniae (strain EF01-2)</name>
    <dbReference type="NCBI Taxonomy" id="391735"/>
    <lineage>
        <taxon>Bacteria</taxon>
        <taxon>Pseudomonadati</taxon>
        <taxon>Pseudomonadota</taxon>
        <taxon>Betaproteobacteria</taxon>
        <taxon>Burkholderiales</taxon>
        <taxon>Comamonadaceae</taxon>
        <taxon>Verminephrobacter</taxon>
    </lineage>
</organism>
<evidence type="ECO:0000313" key="2">
    <source>
        <dbReference type="EMBL" id="ABM60532.1"/>
    </source>
</evidence>
<keyword evidence="3" id="KW-1185">Reference proteome</keyword>
<dbReference type="AlphaFoldDB" id="A1WSC5"/>
<accession>A1WSC5</accession>
<evidence type="ECO:0000313" key="3">
    <source>
        <dbReference type="Proteomes" id="UP000000374"/>
    </source>
</evidence>
<dbReference type="STRING" id="391735.Veis_4841"/>
<dbReference type="KEGG" id="vei:Veis_4841"/>
<reference evidence="3" key="1">
    <citation type="submission" date="2006-12" db="EMBL/GenBank/DDBJ databases">
        <title>Complete sequence of chromosome 1 of Verminephrobacter eiseniae EF01-2.</title>
        <authorList>
            <person name="Copeland A."/>
            <person name="Lucas S."/>
            <person name="Lapidus A."/>
            <person name="Barry K."/>
            <person name="Detter J.C."/>
            <person name="Glavina del Rio T."/>
            <person name="Dalin E."/>
            <person name="Tice H."/>
            <person name="Pitluck S."/>
            <person name="Chertkov O."/>
            <person name="Brettin T."/>
            <person name="Bruce D."/>
            <person name="Han C."/>
            <person name="Tapia R."/>
            <person name="Gilna P."/>
            <person name="Schmutz J."/>
            <person name="Larimer F."/>
            <person name="Land M."/>
            <person name="Hauser L."/>
            <person name="Kyrpides N."/>
            <person name="Kim E."/>
            <person name="Stahl D."/>
            <person name="Richardson P."/>
        </authorList>
    </citation>
    <scope>NUCLEOTIDE SEQUENCE [LARGE SCALE GENOMIC DNA]</scope>
    <source>
        <strain evidence="3">EF01-2</strain>
    </source>
</reference>
<feature type="compositionally biased region" description="Basic and acidic residues" evidence="1">
    <location>
        <begin position="72"/>
        <end position="86"/>
    </location>
</feature>
<dbReference type="HOGENOM" id="CLU_1776692_0_0_4"/>
<protein>
    <submittedName>
        <fullName evidence="2">Uncharacterized protein</fullName>
    </submittedName>
</protein>
<evidence type="ECO:0000256" key="1">
    <source>
        <dbReference type="SAM" id="MobiDB-lite"/>
    </source>
</evidence>
<proteinExistence type="predicted"/>
<feature type="region of interest" description="Disordered" evidence="1">
    <location>
        <begin position="59"/>
        <end position="102"/>
    </location>
</feature>
<dbReference type="Proteomes" id="UP000000374">
    <property type="component" value="Chromosome"/>
</dbReference>
<dbReference type="EMBL" id="CP000542">
    <property type="protein sequence ID" value="ABM60532.1"/>
    <property type="molecule type" value="Genomic_DNA"/>
</dbReference>
<gene>
    <name evidence="2" type="ordered locus">Veis_4841</name>
</gene>
<sequence>MPRCPQSTGPGTDRCGSQQMVRPCPCVAWTVRCGRLPQRPVHTHPMPILGRLAPGVAGEIPHGIGHPGLGGDESRASTEGATDKPANDGALHASDPANDDLAAQFPLTDGGILDIAEILARLGNAIHGSKSANGTTGNGTRRSGGA</sequence>
<feature type="region of interest" description="Disordered" evidence="1">
    <location>
        <begin position="127"/>
        <end position="146"/>
    </location>
</feature>